<feature type="transmembrane region" description="Helical" evidence="6">
    <location>
        <begin position="20"/>
        <end position="42"/>
    </location>
</feature>
<dbReference type="GO" id="GO:0006487">
    <property type="term" value="P:protein N-linked glycosylation"/>
    <property type="evidence" value="ECO:0007669"/>
    <property type="project" value="UniProtKB-UniRule"/>
</dbReference>
<gene>
    <name evidence="7" type="ORF">NliqN6_4703</name>
</gene>
<keyword evidence="5 6" id="KW-0472">Membrane</keyword>
<evidence type="ECO:0000256" key="3">
    <source>
        <dbReference type="ARBA" id="ARBA00022692"/>
    </source>
</evidence>
<sequence length="79" mass="8205">MSTYTELKNLFESSPAFQPPLPVSLLPVIATVSLSAAFALTFMFTTTSKPSGELLTSLAASALTSIGVVAVFCTVGVYV</sequence>
<evidence type="ECO:0000256" key="5">
    <source>
        <dbReference type="ARBA" id="ARBA00023136"/>
    </source>
</evidence>
<evidence type="ECO:0000256" key="4">
    <source>
        <dbReference type="ARBA" id="ARBA00022989"/>
    </source>
</evidence>
<keyword evidence="4 6" id="KW-1133">Transmembrane helix</keyword>
<dbReference type="OrthoDB" id="2503643at2759"/>
<keyword evidence="3 6" id="KW-0812">Transmembrane</keyword>
<evidence type="ECO:0000256" key="6">
    <source>
        <dbReference type="RuleBase" id="RU367008"/>
    </source>
</evidence>
<evidence type="ECO:0000313" key="8">
    <source>
        <dbReference type="Proteomes" id="UP000620104"/>
    </source>
</evidence>
<keyword evidence="8" id="KW-1185">Reference proteome</keyword>
<dbReference type="InterPro" id="IPR007915">
    <property type="entry name" value="TMEM258/Ost5"/>
</dbReference>
<evidence type="ECO:0000256" key="1">
    <source>
        <dbReference type="ARBA" id="ARBA00004141"/>
    </source>
</evidence>
<comment type="function">
    <text evidence="6">Subunit of the oligosaccharyl transferase (OST) complex that catalyzes the initial transfer of a defined glycan (Glc(3)Man(9)GlcNAc(2) in eukaryotes) from the lipid carrier dolichol-pyrophosphate to an asparagine residue within an Asn-X-Ser/Thr consensus motif in nascent polypeptide chains, the first step in protein N-glycosylation. N-glycosylation occurs cotranslationally and the complex associates with the Sec61 complex at the channel-forming translocon complex that mediates protein translocation across the endoplasmic reticulum (ER). All subunits are required for a maximal enzyme activity.</text>
</comment>
<dbReference type="GO" id="GO:0008250">
    <property type="term" value="C:oligosaccharyltransferase complex"/>
    <property type="evidence" value="ECO:0007669"/>
    <property type="project" value="UniProtKB-UniRule"/>
</dbReference>
<evidence type="ECO:0000256" key="2">
    <source>
        <dbReference type="ARBA" id="ARBA00009825"/>
    </source>
</evidence>
<proteinExistence type="inferred from homology"/>
<comment type="subcellular location">
    <subcellularLocation>
        <location evidence="1 6">Membrane</location>
        <topology evidence="1 6">Multi-pass membrane protein</topology>
    </subcellularLocation>
</comment>
<feature type="transmembrane region" description="Helical" evidence="6">
    <location>
        <begin position="54"/>
        <end position="78"/>
    </location>
</feature>
<organism evidence="7 8">
    <name type="scientific">Naganishia liquefaciens</name>
    <dbReference type="NCBI Taxonomy" id="104408"/>
    <lineage>
        <taxon>Eukaryota</taxon>
        <taxon>Fungi</taxon>
        <taxon>Dikarya</taxon>
        <taxon>Basidiomycota</taxon>
        <taxon>Agaricomycotina</taxon>
        <taxon>Tremellomycetes</taxon>
        <taxon>Filobasidiales</taxon>
        <taxon>Filobasidiaceae</taxon>
        <taxon>Naganishia</taxon>
    </lineage>
</organism>
<accession>A0A8H3YI76</accession>
<reference evidence="7" key="1">
    <citation type="submission" date="2020-07" db="EMBL/GenBank/DDBJ databases">
        <title>Draft Genome Sequence of a Deep-Sea Yeast, Naganishia (Cryptococcus) liquefaciens strain N6.</title>
        <authorList>
            <person name="Han Y.W."/>
            <person name="Kajitani R."/>
            <person name="Morimoto H."/>
            <person name="Parhat M."/>
            <person name="Tsubouchi H."/>
            <person name="Bakenova O."/>
            <person name="Ogata M."/>
            <person name="Argunhan B."/>
            <person name="Aoki R."/>
            <person name="Kajiwara S."/>
            <person name="Itoh T."/>
            <person name="Iwasaki H."/>
        </authorList>
    </citation>
    <scope>NUCLEOTIDE SEQUENCE</scope>
    <source>
        <strain evidence="7">N6</strain>
    </source>
</reference>
<dbReference type="Pfam" id="PF05251">
    <property type="entry name" value="Ost5"/>
    <property type="match status" value="1"/>
</dbReference>
<dbReference type="Proteomes" id="UP000620104">
    <property type="component" value="Unassembled WGS sequence"/>
</dbReference>
<evidence type="ECO:0000313" key="7">
    <source>
        <dbReference type="EMBL" id="GHJ88301.1"/>
    </source>
</evidence>
<comment type="caution">
    <text evidence="7">The sequence shown here is derived from an EMBL/GenBank/DDBJ whole genome shotgun (WGS) entry which is preliminary data.</text>
</comment>
<protein>
    <recommendedName>
        <fullName evidence="6">Dolichyl-diphosphooligosaccharide-protein glycosyltransferase subunit OST5</fullName>
    </recommendedName>
</protein>
<name>A0A8H3YI76_9TREE</name>
<comment type="similarity">
    <text evidence="2 6">Belongs to the OST5 family.</text>
</comment>
<dbReference type="AlphaFoldDB" id="A0A8H3YI76"/>
<dbReference type="EMBL" id="BLZA01000030">
    <property type="protein sequence ID" value="GHJ88301.1"/>
    <property type="molecule type" value="Genomic_DNA"/>
</dbReference>
<comment type="subunit">
    <text evidence="6">Component of the oligosaccharyltransferase (OST) complex.</text>
</comment>